<dbReference type="InterPro" id="IPR012910">
    <property type="entry name" value="Plug_dom"/>
</dbReference>
<dbReference type="GO" id="GO:0015343">
    <property type="term" value="F:siderophore-iron transmembrane transporter activity"/>
    <property type="evidence" value="ECO:0007669"/>
    <property type="project" value="InterPro"/>
</dbReference>
<keyword evidence="7" id="KW-0408">Iron</keyword>
<dbReference type="EMBL" id="QXHD01000004">
    <property type="protein sequence ID" value="NEZ55845.1"/>
    <property type="molecule type" value="Genomic_DNA"/>
</dbReference>
<dbReference type="InterPro" id="IPR039426">
    <property type="entry name" value="TonB-dep_rcpt-like"/>
</dbReference>
<dbReference type="InterPro" id="IPR010105">
    <property type="entry name" value="TonB_sidphr_rcpt"/>
</dbReference>
<dbReference type="PANTHER" id="PTHR32552">
    <property type="entry name" value="FERRICHROME IRON RECEPTOR-RELATED"/>
    <property type="match status" value="1"/>
</dbReference>
<dbReference type="InterPro" id="IPR000531">
    <property type="entry name" value="Beta-barrel_TonB"/>
</dbReference>
<keyword evidence="17" id="KW-1185">Reference proteome</keyword>
<keyword evidence="10 12" id="KW-0472">Membrane</keyword>
<keyword evidence="6 12" id="KW-0812">Transmembrane</keyword>
<evidence type="ECO:0000259" key="14">
    <source>
        <dbReference type="Pfam" id="PF00593"/>
    </source>
</evidence>
<evidence type="ECO:0000256" key="11">
    <source>
        <dbReference type="ARBA" id="ARBA00023237"/>
    </source>
</evidence>
<protein>
    <submittedName>
        <fullName evidence="16">TonB-dependent siderophore receptor</fullName>
    </submittedName>
</protein>
<evidence type="ECO:0000256" key="1">
    <source>
        <dbReference type="ARBA" id="ARBA00004571"/>
    </source>
</evidence>
<evidence type="ECO:0000313" key="16">
    <source>
        <dbReference type="EMBL" id="NEZ55845.1"/>
    </source>
</evidence>
<dbReference type="Pfam" id="PF00593">
    <property type="entry name" value="TonB_dep_Rec_b-barrel"/>
    <property type="match status" value="1"/>
</dbReference>
<dbReference type="InterPro" id="IPR036942">
    <property type="entry name" value="Beta-barrel_TonB_sf"/>
</dbReference>
<evidence type="ECO:0000259" key="15">
    <source>
        <dbReference type="Pfam" id="PF07715"/>
    </source>
</evidence>
<comment type="similarity">
    <text evidence="2 12 13">Belongs to the TonB-dependent receptor family.</text>
</comment>
<evidence type="ECO:0000256" key="7">
    <source>
        <dbReference type="ARBA" id="ARBA00023004"/>
    </source>
</evidence>
<dbReference type="PROSITE" id="PS52016">
    <property type="entry name" value="TONB_DEPENDENT_REC_3"/>
    <property type="match status" value="1"/>
</dbReference>
<dbReference type="GO" id="GO:0009279">
    <property type="term" value="C:cell outer membrane"/>
    <property type="evidence" value="ECO:0007669"/>
    <property type="project" value="UniProtKB-SubCell"/>
</dbReference>
<dbReference type="PANTHER" id="PTHR32552:SF81">
    <property type="entry name" value="TONB-DEPENDENT OUTER MEMBRANE RECEPTOR"/>
    <property type="match status" value="1"/>
</dbReference>
<keyword evidence="16" id="KW-0675">Receptor</keyword>
<evidence type="ECO:0000256" key="3">
    <source>
        <dbReference type="ARBA" id="ARBA00022448"/>
    </source>
</evidence>
<comment type="caution">
    <text evidence="16">The sequence shown here is derived from an EMBL/GenBank/DDBJ whole genome shotgun (WGS) entry which is preliminary data.</text>
</comment>
<dbReference type="Gene3D" id="2.40.170.20">
    <property type="entry name" value="TonB-dependent receptor, beta-barrel domain"/>
    <property type="match status" value="1"/>
</dbReference>
<proteinExistence type="inferred from homology"/>
<reference evidence="16 17" key="1">
    <citation type="journal article" date="2020" name="Microb. Ecol.">
        <title>Ecogenomics of the Marine Benthic Filamentous Cyanobacterium Adonisia.</title>
        <authorList>
            <person name="Walter J.M."/>
            <person name="Coutinho F.H."/>
            <person name="Leomil L."/>
            <person name="Hargreaves P.I."/>
            <person name="Campeao M.E."/>
            <person name="Vieira V.V."/>
            <person name="Silva B.S."/>
            <person name="Fistarol G.O."/>
            <person name="Salomon P.S."/>
            <person name="Sawabe T."/>
            <person name="Mino S."/>
            <person name="Hosokawa M."/>
            <person name="Miyashita H."/>
            <person name="Maruyama F."/>
            <person name="van Verk M.C."/>
            <person name="Dutilh B.E."/>
            <person name="Thompson C.C."/>
            <person name="Thompson F.L."/>
        </authorList>
    </citation>
    <scope>NUCLEOTIDE SEQUENCE [LARGE SCALE GENOMIC DNA]</scope>
    <source>
        <strain evidence="16 17">CCMR0081</strain>
    </source>
</reference>
<dbReference type="Pfam" id="PF07715">
    <property type="entry name" value="Plug"/>
    <property type="match status" value="1"/>
</dbReference>
<dbReference type="SUPFAM" id="SSF56935">
    <property type="entry name" value="Porins"/>
    <property type="match status" value="1"/>
</dbReference>
<comment type="subcellular location">
    <subcellularLocation>
        <location evidence="1 12">Cell outer membrane</location>
        <topology evidence="1 12">Multi-pass membrane protein</topology>
    </subcellularLocation>
</comment>
<accession>A0A6M0RI49</accession>
<evidence type="ECO:0000256" key="13">
    <source>
        <dbReference type="RuleBase" id="RU003357"/>
    </source>
</evidence>
<evidence type="ECO:0000256" key="10">
    <source>
        <dbReference type="ARBA" id="ARBA00023136"/>
    </source>
</evidence>
<dbReference type="Proteomes" id="UP000481033">
    <property type="component" value="Unassembled WGS sequence"/>
</dbReference>
<gene>
    <name evidence="16" type="ORF">DXZ20_09195</name>
</gene>
<feature type="domain" description="TonB-dependent receptor plug" evidence="15">
    <location>
        <begin position="41"/>
        <end position="148"/>
    </location>
</feature>
<dbReference type="RefSeq" id="WP_163666364.1">
    <property type="nucleotide sequence ID" value="NZ_QXHD01000004.1"/>
</dbReference>
<keyword evidence="8" id="KW-0406">Ion transport</keyword>
<dbReference type="NCBIfam" id="TIGR01783">
    <property type="entry name" value="TonB-siderophor"/>
    <property type="match status" value="1"/>
</dbReference>
<evidence type="ECO:0000256" key="8">
    <source>
        <dbReference type="ARBA" id="ARBA00023065"/>
    </source>
</evidence>
<keyword evidence="9 13" id="KW-0798">TonB box</keyword>
<dbReference type="CDD" id="cd01347">
    <property type="entry name" value="ligand_gated_channel"/>
    <property type="match status" value="1"/>
</dbReference>
<keyword evidence="3 12" id="KW-0813">Transport</keyword>
<evidence type="ECO:0000256" key="2">
    <source>
        <dbReference type="ARBA" id="ARBA00009810"/>
    </source>
</evidence>
<sequence>MFNELRVFGIAAFTLLATMPPTMAEETLRIIVTAERTPEDVQDVPISITAITEQEVEDADITSLEDIARNTPNFTFFSSGDRSFGLYSIRGLSNSTAISNRDPVDFYVDGVPYNFASFIDFDLPDLERVEVLRGPQSVLYGRNSLAGVVNLITRKPTDTFEFSGVASYGNYNDLDLRASVSGPIIDDDLFFRLSGNYGSRDGYLRNTLLDDGVNEQSGGNGRGQLLWTPSDNLEIALNTSFNNYQDGANAYVILNTDDPFETEQDIDGFTDLVSNDQSLRVAYTHPDFRFTSITNRRFSKNDVEFDGDYTAADAFVVTIEELTNTIFSQELRLQSPETAERFEWILGGYYESNHTDSINNGLINGDDIATIFGPTFPLPPGSINVANAEVNSDTFAIFGQMSYRPIDALTLTTGLRYESTNSTLERFDRSIAIPGLPDMPFISLDEIEQNGDELLPRFAVEYRFSPDLMAYGSITRGYRPSGVNLGPGGEDSATFDAERSWNYEVGLKSSWLDDRLAVNLALFHTPVDDFQILQFDLIGNSFTDNADVSITGFELEARATPVPGFDIIAGLGLTDAEFTNFTNPFTGDDAEGNNLQFSPDVTYNLALQYRSPQGLFGRLELQGLGTTFFDDANTIKQEPYAIFNARLGYEFDNTGIYLFGNNIFDQEYINQAFAFPPFGTLASYGMPANYGVQVRTQF</sequence>
<dbReference type="GO" id="GO:0038023">
    <property type="term" value="F:signaling receptor activity"/>
    <property type="evidence" value="ECO:0007669"/>
    <property type="project" value="InterPro"/>
</dbReference>
<evidence type="ECO:0000256" key="5">
    <source>
        <dbReference type="ARBA" id="ARBA00022496"/>
    </source>
</evidence>
<evidence type="ECO:0000256" key="9">
    <source>
        <dbReference type="ARBA" id="ARBA00023077"/>
    </source>
</evidence>
<evidence type="ECO:0000256" key="6">
    <source>
        <dbReference type="ARBA" id="ARBA00022692"/>
    </source>
</evidence>
<evidence type="ECO:0000256" key="4">
    <source>
        <dbReference type="ARBA" id="ARBA00022452"/>
    </source>
</evidence>
<evidence type="ECO:0000313" key="17">
    <source>
        <dbReference type="Proteomes" id="UP000481033"/>
    </source>
</evidence>
<evidence type="ECO:0000256" key="12">
    <source>
        <dbReference type="PROSITE-ProRule" id="PRU01360"/>
    </source>
</evidence>
<feature type="domain" description="TonB-dependent receptor-like beta-barrel" evidence="14">
    <location>
        <begin position="238"/>
        <end position="663"/>
    </location>
</feature>
<dbReference type="GO" id="GO:0015891">
    <property type="term" value="P:siderophore transport"/>
    <property type="evidence" value="ECO:0007669"/>
    <property type="project" value="InterPro"/>
</dbReference>
<keyword evidence="4 12" id="KW-1134">Transmembrane beta strand</keyword>
<keyword evidence="11 12" id="KW-0998">Cell outer membrane</keyword>
<keyword evidence="5" id="KW-0410">Iron transport</keyword>
<dbReference type="AlphaFoldDB" id="A0A6M0RI49"/>
<organism evidence="16 17">
    <name type="scientific">Adonisia turfae CCMR0081</name>
    <dbReference type="NCBI Taxonomy" id="2292702"/>
    <lineage>
        <taxon>Bacteria</taxon>
        <taxon>Bacillati</taxon>
        <taxon>Cyanobacteriota</taxon>
        <taxon>Adonisia</taxon>
        <taxon>Adonisia turfae</taxon>
    </lineage>
</organism>
<name>A0A6M0RI49_9CYAN</name>